<organism evidence="1 2">
    <name type="scientific">Nephila pilipes</name>
    <name type="common">Giant wood spider</name>
    <name type="synonym">Nephila maculata</name>
    <dbReference type="NCBI Taxonomy" id="299642"/>
    <lineage>
        <taxon>Eukaryota</taxon>
        <taxon>Metazoa</taxon>
        <taxon>Ecdysozoa</taxon>
        <taxon>Arthropoda</taxon>
        <taxon>Chelicerata</taxon>
        <taxon>Arachnida</taxon>
        <taxon>Araneae</taxon>
        <taxon>Araneomorphae</taxon>
        <taxon>Entelegynae</taxon>
        <taxon>Araneoidea</taxon>
        <taxon>Nephilidae</taxon>
        <taxon>Nephila</taxon>
    </lineage>
</organism>
<evidence type="ECO:0000313" key="1">
    <source>
        <dbReference type="EMBL" id="GFS99734.1"/>
    </source>
</evidence>
<protein>
    <submittedName>
        <fullName evidence="1">Uncharacterized protein</fullName>
    </submittedName>
</protein>
<proteinExistence type="predicted"/>
<sequence length="80" mass="8606">ARTGFPAPRAEGNPLTPPLSADLKSADLSFRSPLSYILLPSSSLIELGFLPTSYSSLSPTPPFSRSFSPPPLFVSTLYMF</sequence>
<dbReference type="Proteomes" id="UP000887013">
    <property type="component" value="Unassembled WGS sequence"/>
</dbReference>
<keyword evidence="2" id="KW-1185">Reference proteome</keyword>
<feature type="non-terminal residue" evidence="1">
    <location>
        <position position="1"/>
    </location>
</feature>
<dbReference type="EMBL" id="BMAW01006654">
    <property type="protein sequence ID" value="GFS99734.1"/>
    <property type="molecule type" value="Genomic_DNA"/>
</dbReference>
<comment type="caution">
    <text evidence="1">The sequence shown here is derived from an EMBL/GenBank/DDBJ whole genome shotgun (WGS) entry which is preliminary data.</text>
</comment>
<reference evidence="1" key="1">
    <citation type="submission" date="2020-08" db="EMBL/GenBank/DDBJ databases">
        <title>Multicomponent nature underlies the extraordinary mechanical properties of spider dragline silk.</title>
        <authorList>
            <person name="Kono N."/>
            <person name="Nakamura H."/>
            <person name="Mori M."/>
            <person name="Yoshida Y."/>
            <person name="Ohtoshi R."/>
            <person name="Malay A.D."/>
            <person name="Moran D.A.P."/>
            <person name="Tomita M."/>
            <person name="Numata K."/>
            <person name="Arakawa K."/>
        </authorList>
    </citation>
    <scope>NUCLEOTIDE SEQUENCE</scope>
</reference>
<name>A0A8X6N7Q1_NEPPI</name>
<accession>A0A8X6N7Q1</accession>
<gene>
    <name evidence="1" type="ORF">NPIL_678391</name>
</gene>
<evidence type="ECO:0000313" key="2">
    <source>
        <dbReference type="Proteomes" id="UP000887013"/>
    </source>
</evidence>
<dbReference type="AlphaFoldDB" id="A0A8X6N7Q1"/>